<dbReference type="EMBL" id="JYDL01000046">
    <property type="protein sequence ID" value="KRX20689.1"/>
    <property type="molecule type" value="Genomic_DNA"/>
</dbReference>
<comment type="caution">
    <text evidence="1">The sequence shown here is derived from an EMBL/GenBank/DDBJ whole genome shotgun (WGS) entry which is preliminary data.</text>
</comment>
<gene>
    <name evidence="1" type="ORF">T07_5062</name>
</gene>
<reference evidence="1 2" key="1">
    <citation type="submission" date="2015-01" db="EMBL/GenBank/DDBJ databases">
        <title>Evolution of Trichinella species and genotypes.</title>
        <authorList>
            <person name="Korhonen P.K."/>
            <person name="Edoardo P."/>
            <person name="Giuseppe L.R."/>
            <person name="Gasser R.B."/>
        </authorList>
    </citation>
    <scope>NUCLEOTIDE SEQUENCE [LARGE SCALE GENOMIC DNA]</scope>
    <source>
        <strain evidence="1">ISS37</strain>
    </source>
</reference>
<evidence type="ECO:0000313" key="1">
    <source>
        <dbReference type="EMBL" id="KRX20689.1"/>
    </source>
</evidence>
<keyword evidence="2" id="KW-1185">Reference proteome</keyword>
<proteinExistence type="predicted"/>
<dbReference type="OrthoDB" id="10488657at2759"/>
<name>A0A0V0S1Y2_9BILA</name>
<accession>A0A0V0S1Y2</accession>
<sequence>MAIFDCMPVEVTVATELKSNKEGVTHLIYTVAEEWLCGVRFRSAVLTTRVIITYLPVLYLSSRIYDYRLFFTFWSEITALYESVVVVGVSVVGSDQLFQLTGFSSLPSVVVASIIYHIAVSWTAAGDEQPHCCEQRQYPSY</sequence>
<dbReference type="AlphaFoldDB" id="A0A0V0S1Y2"/>
<organism evidence="1 2">
    <name type="scientific">Trichinella nelsoni</name>
    <dbReference type="NCBI Taxonomy" id="6336"/>
    <lineage>
        <taxon>Eukaryota</taxon>
        <taxon>Metazoa</taxon>
        <taxon>Ecdysozoa</taxon>
        <taxon>Nematoda</taxon>
        <taxon>Enoplea</taxon>
        <taxon>Dorylaimia</taxon>
        <taxon>Trichinellida</taxon>
        <taxon>Trichinellidae</taxon>
        <taxon>Trichinella</taxon>
    </lineage>
</organism>
<protein>
    <submittedName>
        <fullName evidence="1">Uncharacterized protein</fullName>
    </submittedName>
</protein>
<dbReference type="Proteomes" id="UP000054630">
    <property type="component" value="Unassembled WGS sequence"/>
</dbReference>
<evidence type="ECO:0000313" key="2">
    <source>
        <dbReference type="Proteomes" id="UP000054630"/>
    </source>
</evidence>